<dbReference type="InterPro" id="IPR038666">
    <property type="entry name" value="SSP1_head-tail_sf"/>
</dbReference>
<protein>
    <submittedName>
        <fullName evidence="1">Putative head-tail joining protein</fullName>
    </submittedName>
</protein>
<organism evidence="1">
    <name type="scientific">viral metagenome</name>
    <dbReference type="NCBI Taxonomy" id="1070528"/>
    <lineage>
        <taxon>unclassified sequences</taxon>
        <taxon>metagenomes</taxon>
        <taxon>organismal metagenomes</taxon>
    </lineage>
</organism>
<dbReference type="AlphaFoldDB" id="A0A6M3KCX6"/>
<gene>
    <name evidence="1" type="ORF">MM415A00839_0007</name>
</gene>
<reference evidence="1" key="1">
    <citation type="submission" date="2020-03" db="EMBL/GenBank/DDBJ databases">
        <title>The deep terrestrial virosphere.</title>
        <authorList>
            <person name="Holmfeldt K."/>
            <person name="Nilsson E."/>
            <person name="Simone D."/>
            <person name="Lopez-Fernandez M."/>
            <person name="Wu X."/>
            <person name="de Brujin I."/>
            <person name="Lundin D."/>
            <person name="Andersson A."/>
            <person name="Bertilsson S."/>
            <person name="Dopson M."/>
        </authorList>
    </citation>
    <scope>NUCLEOTIDE SEQUENCE</scope>
    <source>
        <strain evidence="1">MM415A00839</strain>
    </source>
</reference>
<accession>A0A6M3KCX6</accession>
<dbReference type="InterPro" id="IPR008767">
    <property type="entry name" value="Phage_SPP1_head-tail_adaptor"/>
</dbReference>
<name>A0A6M3KCX6_9ZZZZ</name>
<dbReference type="Gene3D" id="2.40.10.270">
    <property type="entry name" value="Bacteriophage SPP1 head-tail adaptor protein"/>
    <property type="match status" value="1"/>
</dbReference>
<proteinExistence type="predicted"/>
<sequence length="108" mass="11999">MGISAGLFNETFTPQTLTETDDGQGGVTQAWADGTAFRGRLSSLPVDERMSADKLTTYASHRLFCDYQSLTEAQRIRNSDSTRYFQIKGIVNPSNASHHLEIDLLELD</sequence>
<dbReference type="EMBL" id="MT142392">
    <property type="protein sequence ID" value="QJA79720.1"/>
    <property type="molecule type" value="Genomic_DNA"/>
</dbReference>
<dbReference type="Pfam" id="PF05521">
    <property type="entry name" value="Phage_HCP"/>
    <property type="match status" value="1"/>
</dbReference>
<evidence type="ECO:0000313" key="1">
    <source>
        <dbReference type="EMBL" id="QJA79720.1"/>
    </source>
</evidence>